<evidence type="ECO:0000313" key="8">
    <source>
        <dbReference type="Proteomes" id="UP000241193"/>
    </source>
</evidence>
<dbReference type="RefSeq" id="WP_107494015.1">
    <property type="nucleotide sequence ID" value="NZ_PZKC01000010.1"/>
</dbReference>
<evidence type="ECO:0000256" key="2">
    <source>
        <dbReference type="ARBA" id="ARBA00022705"/>
    </source>
</evidence>
<dbReference type="CDD" id="cd07896">
    <property type="entry name" value="Adenylation_kDNA_ligase_like"/>
    <property type="match status" value="1"/>
</dbReference>
<keyword evidence="2" id="KW-0235">DNA replication</keyword>
<evidence type="ECO:0000259" key="6">
    <source>
        <dbReference type="Pfam" id="PF14743"/>
    </source>
</evidence>
<gene>
    <name evidence="7" type="ORF">C8261_12280</name>
</gene>
<feature type="domain" description="DNA ligase OB-like" evidence="6">
    <location>
        <begin position="254"/>
        <end position="319"/>
    </location>
</feature>
<dbReference type="GO" id="GO:0016874">
    <property type="term" value="F:ligase activity"/>
    <property type="evidence" value="ECO:0007669"/>
    <property type="project" value="UniProtKB-KW"/>
</dbReference>
<dbReference type="Pfam" id="PF14743">
    <property type="entry name" value="DNA_ligase_OB_2"/>
    <property type="match status" value="1"/>
</dbReference>
<dbReference type="Proteomes" id="UP000241193">
    <property type="component" value="Unassembled WGS sequence"/>
</dbReference>
<dbReference type="InterPro" id="IPR012340">
    <property type="entry name" value="NA-bd_OB-fold"/>
</dbReference>
<accession>A0A2T4IDD2</accession>
<keyword evidence="8" id="KW-1185">Reference proteome</keyword>
<dbReference type="InterPro" id="IPR050326">
    <property type="entry name" value="NAD_dep_DNA_ligaseB"/>
</dbReference>
<dbReference type="Gene3D" id="3.30.470.30">
    <property type="entry name" value="DNA ligase/mRNA capping enzyme"/>
    <property type="match status" value="1"/>
</dbReference>
<evidence type="ECO:0000256" key="1">
    <source>
        <dbReference type="ARBA" id="ARBA00022598"/>
    </source>
</evidence>
<dbReference type="Gene3D" id="3.30.1490.70">
    <property type="match status" value="1"/>
</dbReference>
<reference evidence="7 8" key="2">
    <citation type="submission" date="2018-04" db="EMBL/GenBank/DDBJ databases">
        <title>Thauera lacus sp. nov., isolated from an saline lake in Inner Mongolia, China.</title>
        <authorList>
            <person name="Liang Q.-Y."/>
        </authorList>
    </citation>
    <scope>NUCLEOTIDE SEQUENCE [LARGE SCALE GENOMIC DNA]</scope>
    <source>
        <strain evidence="7 8">D20</strain>
    </source>
</reference>
<dbReference type="GO" id="GO:0006281">
    <property type="term" value="P:DNA repair"/>
    <property type="evidence" value="ECO:0007669"/>
    <property type="project" value="UniProtKB-KW"/>
</dbReference>
<feature type="compositionally biased region" description="Low complexity" evidence="5">
    <location>
        <begin position="1"/>
        <end position="19"/>
    </location>
</feature>
<evidence type="ECO:0000313" key="7">
    <source>
        <dbReference type="EMBL" id="PTD95773.1"/>
    </source>
</evidence>
<dbReference type="PANTHER" id="PTHR47810:SF1">
    <property type="entry name" value="DNA LIGASE B"/>
    <property type="match status" value="1"/>
</dbReference>
<keyword evidence="4" id="KW-0234">DNA repair</keyword>
<dbReference type="CDD" id="cd08041">
    <property type="entry name" value="OBF_kDNA_ligase_like"/>
    <property type="match status" value="1"/>
</dbReference>
<sequence length="322" mass="35388">MPANAPRTPSSPATAPSARSRVRRLPDRAHYDAQTVAAVVDAAHLLRGVALAALLCVAPSPTCASQPPAVMLGERWHDELDPAAYWVSEKLDGVRAIWDGRVLRLRSGRPIAAPHWFLGGLPAEALDGELWMGRRSFDRLSGLIRRNAPDDPAWQEVRYMLFDLPGADGPFTDRVEHLRRLGANPATPWLQAVAQVRVANRSALQALFDDVVRSGGEGLMLHHADAHWSPGRSGALRKLTPWQDAEARVVAHLPGKGRLQGLTGSLLVESPDGRRFRLGSGLSDAQRRDPPPLGSMVTYRYRELTPSGQPRFPRFLRVRDLP</sequence>
<dbReference type="Gene3D" id="2.40.50.140">
    <property type="entry name" value="Nucleic acid-binding proteins"/>
    <property type="match status" value="1"/>
</dbReference>
<organism evidence="7 8">
    <name type="scientific">Pseudothauera lacus</name>
    <dbReference type="NCBI Taxonomy" id="2136175"/>
    <lineage>
        <taxon>Bacteria</taxon>
        <taxon>Pseudomonadati</taxon>
        <taxon>Pseudomonadota</taxon>
        <taxon>Betaproteobacteria</taxon>
        <taxon>Rhodocyclales</taxon>
        <taxon>Zoogloeaceae</taxon>
        <taxon>Pseudothauera</taxon>
    </lineage>
</organism>
<evidence type="ECO:0000256" key="3">
    <source>
        <dbReference type="ARBA" id="ARBA00022763"/>
    </source>
</evidence>
<dbReference type="NCBIfam" id="NF006592">
    <property type="entry name" value="PRK09125.1"/>
    <property type="match status" value="1"/>
</dbReference>
<dbReference type="SUPFAM" id="SSF56091">
    <property type="entry name" value="DNA ligase/mRNA capping enzyme, catalytic domain"/>
    <property type="match status" value="1"/>
</dbReference>
<protein>
    <submittedName>
        <fullName evidence="7">DNA ligase</fullName>
    </submittedName>
</protein>
<name>A0A2T4IDD2_9RHOO</name>
<comment type="caution">
    <text evidence="7">The sequence shown here is derived from an EMBL/GenBank/DDBJ whole genome shotgun (WGS) entry which is preliminary data.</text>
</comment>
<dbReference type="PANTHER" id="PTHR47810">
    <property type="entry name" value="DNA LIGASE"/>
    <property type="match status" value="1"/>
</dbReference>
<reference evidence="7 8" key="1">
    <citation type="submission" date="2018-03" db="EMBL/GenBank/DDBJ databases">
        <authorList>
            <person name="Keele B.F."/>
        </authorList>
    </citation>
    <scope>NUCLEOTIDE SEQUENCE [LARGE SCALE GENOMIC DNA]</scope>
    <source>
        <strain evidence="7 8">D20</strain>
    </source>
</reference>
<dbReference type="EMBL" id="PZKC01000010">
    <property type="protein sequence ID" value="PTD95773.1"/>
    <property type="molecule type" value="Genomic_DNA"/>
</dbReference>
<dbReference type="SUPFAM" id="SSF50249">
    <property type="entry name" value="Nucleic acid-binding proteins"/>
    <property type="match status" value="1"/>
</dbReference>
<dbReference type="OrthoDB" id="9767858at2"/>
<evidence type="ECO:0000256" key="4">
    <source>
        <dbReference type="ARBA" id="ARBA00023204"/>
    </source>
</evidence>
<keyword evidence="3" id="KW-0227">DNA damage</keyword>
<keyword evidence="1 7" id="KW-0436">Ligase</keyword>
<proteinExistence type="predicted"/>
<evidence type="ECO:0000256" key="5">
    <source>
        <dbReference type="SAM" id="MobiDB-lite"/>
    </source>
</evidence>
<dbReference type="GO" id="GO:0006260">
    <property type="term" value="P:DNA replication"/>
    <property type="evidence" value="ECO:0007669"/>
    <property type="project" value="UniProtKB-KW"/>
</dbReference>
<dbReference type="InterPro" id="IPR029319">
    <property type="entry name" value="DNA_ligase_OB"/>
</dbReference>
<feature type="region of interest" description="Disordered" evidence="5">
    <location>
        <begin position="1"/>
        <end position="20"/>
    </location>
</feature>
<dbReference type="AlphaFoldDB" id="A0A2T4IDD2"/>